<dbReference type="PANTHER" id="PTHR41291">
    <property type="entry name" value="DNA ALKYLATION REPAIR PROTEIN"/>
    <property type="match status" value="1"/>
</dbReference>
<evidence type="ECO:0000313" key="2">
    <source>
        <dbReference type="Proteomes" id="UP000004892"/>
    </source>
</evidence>
<sequence length="182" mass="21194">MEYAVLSPDTQKTFQEIQQRIRRLQNWGSIASLKNLGLPSGNQVGASFVSLKQLASSYSPDEQLAFLLWNTQKREEQIIACLLLPKKINKEKITQLIQNCYNFEVAEYLGSFFLYNFEKLTEIATEWINSEKPYMQIAALTACARHLILFKSQPAISKDFFNNLIHNDYKDKYVQLVARRYR</sequence>
<accession>H1DKS8</accession>
<dbReference type="STRING" id="742817.HMPREF9449_02864"/>
<dbReference type="GeneID" id="98070388"/>
<dbReference type="SUPFAM" id="SSF48371">
    <property type="entry name" value="ARM repeat"/>
    <property type="match status" value="1"/>
</dbReference>
<protein>
    <recommendedName>
        <fullName evidence="3">DNA alkylation repair enzyme</fullName>
    </recommendedName>
</protein>
<dbReference type="PANTHER" id="PTHR41291:SF1">
    <property type="entry name" value="DNA ALKYLATION REPAIR PROTEIN"/>
    <property type="match status" value="1"/>
</dbReference>
<dbReference type="Gene3D" id="1.25.10.90">
    <property type="match status" value="1"/>
</dbReference>
<reference evidence="1 2" key="1">
    <citation type="submission" date="2012-01" db="EMBL/GenBank/DDBJ databases">
        <title>The Genome Sequence of Odoribacter laneus YIT 12061.</title>
        <authorList>
            <consortium name="The Broad Institute Genome Sequencing Platform"/>
            <person name="Earl A."/>
            <person name="Ward D."/>
            <person name="Feldgarden M."/>
            <person name="Gevers D."/>
            <person name="Morotomi M."/>
            <person name="Young S.K."/>
            <person name="Zeng Q."/>
            <person name="Gargeya S."/>
            <person name="Fitzgerald M."/>
            <person name="Haas B."/>
            <person name="Abouelleil A."/>
            <person name="Alvarado L."/>
            <person name="Arachchi H.M."/>
            <person name="Berlin A."/>
            <person name="Chapman S.B."/>
            <person name="Gearin G."/>
            <person name="Goldberg J."/>
            <person name="Griggs A."/>
            <person name="Gujja S."/>
            <person name="Hansen M."/>
            <person name="Heiman D."/>
            <person name="Howarth C."/>
            <person name="Larimer J."/>
            <person name="Lui A."/>
            <person name="MacDonald P.J.P."/>
            <person name="McCowen C."/>
            <person name="Montmayeur A."/>
            <person name="Murphy C."/>
            <person name="Neiman D."/>
            <person name="Pearson M."/>
            <person name="Priest M."/>
            <person name="Roberts A."/>
            <person name="Saif S."/>
            <person name="Shea T."/>
            <person name="Sisk P."/>
            <person name="Stolte C."/>
            <person name="Sykes S."/>
            <person name="Wortman J."/>
            <person name="Nusbaum C."/>
            <person name="Birren B."/>
        </authorList>
    </citation>
    <scope>NUCLEOTIDE SEQUENCE [LARGE SCALE GENOMIC DNA]</scope>
    <source>
        <strain evidence="1 2">YIT 12061</strain>
    </source>
</reference>
<keyword evidence="2" id="KW-1185">Reference proteome</keyword>
<evidence type="ECO:0008006" key="3">
    <source>
        <dbReference type="Google" id="ProtNLM"/>
    </source>
</evidence>
<dbReference type="Pfam" id="PF08713">
    <property type="entry name" value="DNA_alkylation"/>
    <property type="match status" value="1"/>
</dbReference>
<dbReference type="RefSeq" id="WP_009138007.1">
    <property type="nucleotide sequence ID" value="NZ_JH594598.1"/>
</dbReference>
<dbReference type="Proteomes" id="UP000004892">
    <property type="component" value="Unassembled WGS sequence"/>
</dbReference>
<dbReference type="EMBL" id="ADMC01000032">
    <property type="protein sequence ID" value="EHP45388.1"/>
    <property type="molecule type" value="Genomic_DNA"/>
</dbReference>
<proteinExistence type="predicted"/>
<evidence type="ECO:0000313" key="1">
    <source>
        <dbReference type="EMBL" id="EHP45388.1"/>
    </source>
</evidence>
<dbReference type="InterPro" id="IPR016024">
    <property type="entry name" value="ARM-type_fold"/>
</dbReference>
<comment type="caution">
    <text evidence="1">The sequence shown here is derived from an EMBL/GenBank/DDBJ whole genome shotgun (WGS) entry which is preliminary data.</text>
</comment>
<dbReference type="InterPro" id="IPR014825">
    <property type="entry name" value="DNA_alkylation"/>
</dbReference>
<dbReference type="eggNOG" id="COG4912">
    <property type="taxonomic scope" value="Bacteria"/>
</dbReference>
<organism evidence="1 2">
    <name type="scientific">Odoribacter laneus YIT 12061</name>
    <dbReference type="NCBI Taxonomy" id="742817"/>
    <lineage>
        <taxon>Bacteria</taxon>
        <taxon>Pseudomonadati</taxon>
        <taxon>Bacteroidota</taxon>
        <taxon>Bacteroidia</taxon>
        <taxon>Bacteroidales</taxon>
        <taxon>Odoribacteraceae</taxon>
        <taxon>Odoribacter</taxon>
    </lineage>
</organism>
<gene>
    <name evidence="1" type="ORF">HMPREF9449_02864</name>
</gene>
<name>H1DKS8_9BACT</name>
<dbReference type="PATRIC" id="fig|742817.3.peg.3063"/>
<dbReference type="HOGENOM" id="CLU_1480607_0_0_10"/>
<dbReference type="AlphaFoldDB" id="H1DKS8"/>